<keyword evidence="5 10" id="KW-0560">Oxidoreductase</keyword>
<comment type="caution">
    <text evidence="10">The sequence shown here is derived from an EMBL/GenBank/DDBJ whole genome shotgun (WGS) entry which is preliminary data.</text>
</comment>
<evidence type="ECO:0000313" key="10">
    <source>
        <dbReference type="EMBL" id="MFC4036687.1"/>
    </source>
</evidence>
<dbReference type="Gene3D" id="3.30.9.10">
    <property type="entry name" value="D-Amino Acid Oxidase, subunit A, domain 2"/>
    <property type="match status" value="1"/>
</dbReference>
<evidence type="ECO:0000256" key="8">
    <source>
        <dbReference type="ARBA" id="ARBA00049547"/>
    </source>
</evidence>
<evidence type="ECO:0000256" key="7">
    <source>
        <dbReference type="ARBA" id="ARBA00039751"/>
    </source>
</evidence>
<evidence type="ECO:0000256" key="3">
    <source>
        <dbReference type="ARBA" id="ARBA00022630"/>
    </source>
</evidence>
<organism evidence="10 11">
    <name type="scientific">Streptomyces polygonati</name>
    <dbReference type="NCBI Taxonomy" id="1617087"/>
    <lineage>
        <taxon>Bacteria</taxon>
        <taxon>Bacillati</taxon>
        <taxon>Actinomycetota</taxon>
        <taxon>Actinomycetes</taxon>
        <taxon>Kitasatosporales</taxon>
        <taxon>Streptomycetaceae</taxon>
        <taxon>Streptomyces</taxon>
    </lineage>
</organism>
<evidence type="ECO:0000256" key="5">
    <source>
        <dbReference type="ARBA" id="ARBA00023002"/>
    </source>
</evidence>
<comment type="cofactor">
    <cofactor evidence="1">
        <name>FAD</name>
        <dbReference type="ChEBI" id="CHEBI:57692"/>
    </cofactor>
</comment>
<dbReference type="SUPFAM" id="SSF51971">
    <property type="entry name" value="Nucleotide-binding domain"/>
    <property type="match status" value="1"/>
</dbReference>
<dbReference type="PANTHER" id="PTHR11530:SF11">
    <property type="entry name" value="D-ASPARTATE OXIDASE"/>
    <property type="match status" value="1"/>
</dbReference>
<dbReference type="InterPro" id="IPR006181">
    <property type="entry name" value="D-amino_acid_oxidase_CS"/>
</dbReference>
<evidence type="ECO:0000313" key="11">
    <source>
        <dbReference type="Proteomes" id="UP001595765"/>
    </source>
</evidence>
<gene>
    <name evidence="10" type="ORF">ACFO3J_35410</name>
</gene>
<feature type="domain" description="FAD dependent oxidoreductase" evidence="9">
    <location>
        <begin position="11"/>
        <end position="318"/>
    </location>
</feature>
<keyword evidence="4" id="KW-0274">FAD</keyword>
<dbReference type="EC" id="1.4.3.3" evidence="6"/>
<evidence type="ECO:0000256" key="6">
    <source>
        <dbReference type="ARBA" id="ARBA00039101"/>
    </source>
</evidence>
<dbReference type="Proteomes" id="UP001595765">
    <property type="component" value="Unassembled WGS sequence"/>
</dbReference>
<name>A0ABV8I000_9ACTN</name>
<keyword evidence="3" id="KW-0285">Flavoprotein</keyword>
<protein>
    <recommendedName>
        <fullName evidence="7">D-amino-acid oxidase</fullName>
        <ecNumber evidence="6">1.4.3.3</ecNumber>
    </recommendedName>
</protein>
<dbReference type="RefSeq" id="WP_386438821.1">
    <property type="nucleotide sequence ID" value="NZ_JBHSBB010000053.1"/>
</dbReference>
<dbReference type="SUPFAM" id="SSF54373">
    <property type="entry name" value="FAD-linked reductases, C-terminal domain"/>
    <property type="match status" value="1"/>
</dbReference>
<reference evidence="11" key="1">
    <citation type="journal article" date="2019" name="Int. J. Syst. Evol. Microbiol.">
        <title>The Global Catalogue of Microorganisms (GCM) 10K type strain sequencing project: providing services to taxonomists for standard genome sequencing and annotation.</title>
        <authorList>
            <consortium name="The Broad Institute Genomics Platform"/>
            <consortium name="The Broad Institute Genome Sequencing Center for Infectious Disease"/>
            <person name="Wu L."/>
            <person name="Ma J."/>
        </authorList>
    </citation>
    <scope>NUCLEOTIDE SEQUENCE [LARGE SCALE GENOMIC DNA]</scope>
    <source>
        <strain evidence="11">CGMCC 4.7237</strain>
    </source>
</reference>
<keyword evidence="11" id="KW-1185">Reference proteome</keyword>
<evidence type="ECO:0000256" key="1">
    <source>
        <dbReference type="ARBA" id="ARBA00001974"/>
    </source>
</evidence>
<dbReference type="PANTHER" id="PTHR11530">
    <property type="entry name" value="D-AMINO ACID OXIDASE"/>
    <property type="match status" value="1"/>
</dbReference>
<evidence type="ECO:0000259" key="9">
    <source>
        <dbReference type="Pfam" id="PF01266"/>
    </source>
</evidence>
<evidence type="ECO:0000256" key="4">
    <source>
        <dbReference type="ARBA" id="ARBA00022827"/>
    </source>
</evidence>
<dbReference type="Pfam" id="PF01266">
    <property type="entry name" value="DAO"/>
    <property type="match status" value="1"/>
</dbReference>
<dbReference type="GO" id="GO:0016491">
    <property type="term" value="F:oxidoreductase activity"/>
    <property type="evidence" value="ECO:0007669"/>
    <property type="project" value="UniProtKB-KW"/>
</dbReference>
<dbReference type="PRINTS" id="PR00411">
    <property type="entry name" value="PNDRDTASEI"/>
</dbReference>
<sequence>MGEAADKGRPDVVVIGAGVSGLTTAVCLAEAGLAVRVDTERWPADTTSAAAGAAWDPFMVEPQDRVREWSAVSLAEFTALAGRTEATGVRLLSGTHQSRLPRRAPDWAESVGARPCAPGDLRPGYVTGWRYRAPVIDMPRYLGYLVRRLSDARGRLRQRRYGSPAEALAEAPAVVNCSGSGARELVPDPAMTPVRGQIVVVENPGITEFFCDDTPDAEELVYVYPQGDTLVLGGTAESGEGSLLPDPSAAAAILSRCAAVLPSLAAAGVVGGRVGLRPVRPEVRLEAEETRLGRLLHNYGHGGAGVTVSWGCAREVVRLLLGTAPVTP</sequence>
<dbReference type="InterPro" id="IPR023209">
    <property type="entry name" value="DAO"/>
</dbReference>
<dbReference type="InterPro" id="IPR006076">
    <property type="entry name" value="FAD-dep_OxRdtase"/>
</dbReference>
<dbReference type="EMBL" id="JBHSBB010000053">
    <property type="protein sequence ID" value="MFC4036687.1"/>
    <property type="molecule type" value="Genomic_DNA"/>
</dbReference>
<accession>A0ABV8I000</accession>
<comment type="catalytic activity">
    <reaction evidence="8">
        <text>a D-alpha-amino acid + O2 + H2O = a 2-oxocarboxylate + H2O2 + NH4(+)</text>
        <dbReference type="Rhea" id="RHEA:21816"/>
        <dbReference type="ChEBI" id="CHEBI:15377"/>
        <dbReference type="ChEBI" id="CHEBI:15379"/>
        <dbReference type="ChEBI" id="CHEBI:16240"/>
        <dbReference type="ChEBI" id="CHEBI:28938"/>
        <dbReference type="ChEBI" id="CHEBI:35179"/>
        <dbReference type="ChEBI" id="CHEBI:59871"/>
        <dbReference type="EC" id="1.4.3.3"/>
    </reaction>
    <physiologicalReaction direction="left-to-right" evidence="8">
        <dbReference type="Rhea" id="RHEA:21817"/>
    </physiologicalReaction>
</comment>
<dbReference type="Gene3D" id="3.40.50.720">
    <property type="entry name" value="NAD(P)-binding Rossmann-like Domain"/>
    <property type="match status" value="1"/>
</dbReference>
<evidence type="ECO:0000256" key="2">
    <source>
        <dbReference type="ARBA" id="ARBA00006730"/>
    </source>
</evidence>
<dbReference type="PIRSF" id="PIRSF000189">
    <property type="entry name" value="D-aa_oxidase"/>
    <property type="match status" value="1"/>
</dbReference>
<comment type="similarity">
    <text evidence="2">Belongs to the DAMOX/DASOX family.</text>
</comment>
<dbReference type="PROSITE" id="PS00677">
    <property type="entry name" value="DAO"/>
    <property type="match status" value="1"/>
</dbReference>
<proteinExistence type="inferred from homology"/>